<dbReference type="Proteomes" id="UP000440096">
    <property type="component" value="Unassembled WGS sequence"/>
</dbReference>
<dbReference type="Gene3D" id="1.10.1220.170">
    <property type="match status" value="1"/>
</dbReference>
<evidence type="ECO:0008006" key="4">
    <source>
        <dbReference type="Google" id="ProtNLM"/>
    </source>
</evidence>
<comment type="similarity">
    <text evidence="1">Belongs to the phD/YefM antitoxin family.</text>
</comment>
<dbReference type="AlphaFoldDB" id="A0A6N7Z2F7"/>
<evidence type="ECO:0000313" key="2">
    <source>
        <dbReference type="EMBL" id="MTD52856.1"/>
    </source>
</evidence>
<accession>A0A6N7Z2F7</accession>
<organism evidence="2 3">
    <name type="scientific">Amycolatopsis pithecellobii</name>
    <dbReference type="NCBI Taxonomy" id="664692"/>
    <lineage>
        <taxon>Bacteria</taxon>
        <taxon>Bacillati</taxon>
        <taxon>Actinomycetota</taxon>
        <taxon>Actinomycetes</taxon>
        <taxon>Pseudonocardiales</taxon>
        <taxon>Pseudonocardiaceae</taxon>
        <taxon>Amycolatopsis</taxon>
    </lineage>
</organism>
<evidence type="ECO:0000256" key="1">
    <source>
        <dbReference type="ARBA" id="ARBA00009981"/>
    </source>
</evidence>
<dbReference type="OrthoDB" id="488160at2"/>
<dbReference type="EMBL" id="WMBA01000002">
    <property type="protein sequence ID" value="MTD52856.1"/>
    <property type="molecule type" value="Genomic_DNA"/>
</dbReference>
<protein>
    <recommendedName>
        <fullName evidence="4">Type II toxin-antitoxin system prevent-host-death family antitoxin</fullName>
    </recommendedName>
</protein>
<name>A0A6N7Z2F7_9PSEU</name>
<proteinExistence type="inferred from homology"/>
<dbReference type="InterPro" id="IPR036165">
    <property type="entry name" value="YefM-like_sf"/>
</dbReference>
<comment type="caution">
    <text evidence="2">The sequence shown here is derived from an EMBL/GenBank/DDBJ whole genome shotgun (WGS) entry which is preliminary data.</text>
</comment>
<sequence length="97" mass="10344">MSEPAGTTVQAEDQPSWVDVVRRTEHGETVSVVAHGKHVADLVPSGELERLRETIDVLSDTDLVRDLAEGLADARAGRVFSSADIAADLAARHDVGE</sequence>
<evidence type="ECO:0000313" key="3">
    <source>
        <dbReference type="Proteomes" id="UP000440096"/>
    </source>
</evidence>
<gene>
    <name evidence="2" type="ORF">GKO32_02530</name>
</gene>
<reference evidence="2 3" key="1">
    <citation type="submission" date="2019-11" db="EMBL/GenBank/DDBJ databases">
        <title>Draft genome of Amycolatopsis RM579.</title>
        <authorList>
            <person name="Duangmal K."/>
            <person name="Mingma R."/>
        </authorList>
    </citation>
    <scope>NUCLEOTIDE SEQUENCE [LARGE SCALE GENOMIC DNA]</scope>
    <source>
        <strain evidence="2 3">RM579</strain>
    </source>
</reference>
<keyword evidence="3" id="KW-1185">Reference proteome</keyword>
<dbReference type="SUPFAM" id="SSF143120">
    <property type="entry name" value="YefM-like"/>
    <property type="match status" value="1"/>
</dbReference>
<dbReference type="RefSeq" id="WP_154755069.1">
    <property type="nucleotide sequence ID" value="NZ_WMBA01000002.1"/>
</dbReference>